<dbReference type="InterPro" id="IPR008979">
    <property type="entry name" value="Galactose-bd-like_sf"/>
</dbReference>
<dbReference type="SUPFAM" id="SSF49785">
    <property type="entry name" value="Galactose-binding domain-like"/>
    <property type="match status" value="1"/>
</dbReference>
<keyword evidence="4" id="KW-1185">Reference proteome</keyword>
<dbReference type="PANTHER" id="PTHR13194:SF19">
    <property type="entry name" value="NAD(P)-BINDING ROSSMANN-FOLD SUPERFAMILY PROTEIN"/>
    <property type="match status" value="1"/>
</dbReference>
<dbReference type="InterPro" id="IPR013857">
    <property type="entry name" value="NADH-UbQ_OxRdtase-assoc_prot30"/>
</dbReference>
<organism evidence="3 4">
    <name type="scientific">Allorhodopirellula solitaria</name>
    <dbReference type="NCBI Taxonomy" id="2527987"/>
    <lineage>
        <taxon>Bacteria</taxon>
        <taxon>Pseudomonadati</taxon>
        <taxon>Planctomycetota</taxon>
        <taxon>Planctomycetia</taxon>
        <taxon>Pirellulales</taxon>
        <taxon>Pirellulaceae</taxon>
        <taxon>Allorhodopirellula</taxon>
    </lineage>
</organism>
<accession>A0A5C5WM45</accession>
<reference evidence="3 4" key="1">
    <citation type="submission" date="2019-02" db="EMBL/GenBank/DDBJ databases">
        <title>Deep-cultivation of Planctomycetes and their phenomic and genomic characterization uncovers novel biology.</title>
        <authorList>
            <person name="Wiegand S."/>
            <person name="Jogler M."/>
            <person name="Boedeker C."/>
            <person name="Pinto D."/>
            <person name="Vollmers J."/>
            <person name="Rivas-Marin E."/>
            <person name="Kohn T."/>
            <person name="Peeters S.H."/>
            <person name="Heuer A."/>
            <person name="Rast P."/>
            <person name="Oberbeckmann S."/>
            <person name="Bunk B."/>
            <person name="Jeske O."/>
            <person name="Meyerdierks A."/>
            <person name="Storesund J.E."/>
            <person name="Kallscheuer N."/>
            <person name="Luecker S."/>
            <person name="Lage O.M."/>
            <person name="Pohl T."/>
            <person name="Merkel B.J."/>
            <person name="Hornburger P."/>
            <person name="Mueller R.-W."/>
            <person name="Bruemmer F."/>
            <person name="Labrenz M."/>
            <person name="Spormann A.M."/>
            <person name="Op Den Camp H."/>
            <person name="Overmann J."/>
            <person name="Amann R."/>
            <person name="Jetten M.S.M."/>
            <person name="Mascher T."/>
            <person name="Medema M.H."/>
            <person name="Devos D.P."/>
            <person name="Kaster A.-K."/>
            <person name="Ovreas L."/>
            <person name="Rohde M."/>
            <person name="Galperin M.Y."/>
            <person name="Jogler C."/>
        </authorList>
    </citation>
    <scope>NUCLEOTIDE SEQUENCE [LARGE SCALE GENOMIC DNA]</scope>
    <source>
        <strain evidence="3 4">CA85</strain>
    </source>
</reference>
<name>A0A5C5WM45_9BACT</name>
<dbReference type="OrthoDB" id="442188at2"/>
<evidence type="ECO:0000313" key="3">
    <source>
        <dbReference type="EMBL" id="TWT51680.1"/>
    </source>
</evidence>
<evidence type="ECO:0000256" key="1">
    <source>
        <dbReference type="ARBA" id="ARBA00007884"/>
    </source>
</evidence>
<proteinExistence type="inferred from homology"/>
<evidence type="ECO:0000313" key="4">
    <source>
        <dbReference type="Proteomes" id="UP000318053"/>
    </source>
</evidence>
<dbReference type="RefSeq" id="WP_146394284.1">
    <property type="nucleotide sequence ID" value="NZ_SJPK01000042.1"/>
</dbReference>
<comment type="similarity">
    <text evidence="1">Belongs to the CIA30 family.</text>
</comment>
<evidence type="ECO:0000259" key="2">
    <source>
        <dbReference type="Pfam" id="PF08547"/>
    </source>
</evidence>
<dbReference type="Proteomes" id="UP000318053">
    <property type="component" value="Unassembled WGS sequence"/>
</dbReference>
<feature type="domain" description="NADH:ubiquinone oxidoreductase intermediate-associated protein 30" evidence="2">
    <location>
        <begin position="40"/>
        <end position="192"/>
    </location>
</feature>
<dbReference type="PANTHER" id="PTHR13194">
    <property type="entry name" value="COMPLEX I INTERMEDIATE-ASSOCIATED PROTEIN 30"/>
    <property type="match status" value="1"/>
</dbReference>
<sequence>MNCTTLVRCGFLVLLWTAVLPDRASAEDLNRVGVAARTLFDFGADDSPRGWRIVNDGVMGGRSTSKFSVVDEGVARFAGQLSLENNGGFASVRSAPKDLGLQSDQTISLRVRGDGRRYTLCLYAPDRRTAFSFQSEFDTVKNEWIEARLPIAKFVANSYGRKVPGVSIDPRTINSLGILLGDKQAGPFELQVDWIKVAPAEGTAQKAD</sequence>
<dbReference type="AlphaFoldDB" id="A0A5C5WM45"/>
<dbReference type="EMBL" id="SJPK01000042">
    <property type="protein sequence ID" value="TWT51680.1"/>
    <property type="molecule type" value="Genomic_DNA"/>
</dbReference>
<dbReference type="Pfam" id="PF08547">
    <property type="entry name" value="CIA30"/>
    <property type="match status" value="1"/>
</dbReference>
<gene>
    <name evidence="3" type="ORF">CA85_52110</name>
</gene>
<protein>
    <submittedName>
        <fullName evidence="3">Complex I intermediate-associated protein 30 (CIA30)</fullName>
    </submittedName>
</protein>
<dbReference type="InterPro" id="IPR039131">
    <property type="entry name" value="NDUFAF1"/>
</dbReference>
<comment type="caution">
    <text evidence="3">The sequence shown here is derived from an EMBL/GenBank/DDBJ whole genome shotgun (WGS) entry which is preliminary data.</text>
</comment>